<dbReference type="PANTHER" id="PTHR10615">
    <property type="entry name" value="HISTONE ACETYLTRANSFERASE"/>
    <property type="match status" value="1"/>
</dbReference>
<dbReference type="SUPFAM" id="SSF55729">
    <property type="entry name" value="Acyl-CoA N-acyltransferases (Nat)"/>
    <property type="match status" value="2"/>
</dbReference>
<dbReference type="OrthoDB" id="787137at2759"/>
<dbReference type="InterPro" id="IPR016181">
    <property type="entry name" value="Acyl_CoA_acyltransferase"/>
</dbReference>
<reference evidence="10" key="1">
    <citation type="submission" date="2016-04" db="UniProtKB">
        <authorList>
            <consortium name="WormBaseParasite"/>
        </authorList>
    </citation>
    <scope>IDENTIFICATION</scope>
</reference>
<dbReference type="InterPro" id="IPR050603">
    <property type="entry name" value="MYST_HAT"/>
</dbReference>
<dbReference type="AlphaFoldDB" id="A0A158Q9G5"/>
<evidence type="ECO:0000313" key="10">
    <source>
        <dbReference type="WBParaSite" id="EVEC_0000200701-mRNA-1"/>
    </source>
</evidence>
<dbReference type="GO" id="GO:0006355">
    <property type="term" value="P:regulation of DNA-templated transcription"/>
    <property type="evidence" value="ECO:0007669"/>
    <property type="project" value="InterPro"/>
</dbReference>
<evidence type="ECO:0000259" key="7">
    <source>
        <dbReference type="PROSITE" id="PS51726"/>
    </source>
</evidence>
<evidence type="ECO:0000313" key="8">
    <source>
        <dbReference type="EMBL" id="VDD86572.1"/>
    </source>
</evidence>
<evidence type="ECO:0000256" key="6">
    <source>
        <dbReference type="SAM" id="MobiDB-lite"/>
    </source>
</evidence>
<dbReference type="Pfam" id="PF01853">
    <property type="entry name" value="MOZ_SAS"/>
    <property type="match status" value="1"/>
</dbReference>
<dbReference type="Gene3D" id="3.30.60.60">
    <property type="entry name" value="N-acetyl transferase-like"/>
    <property type="match status" value="1"/>
</dbReference>
<sequence>MAITISSSKTCGGKCETRKDYGSCLIDSSLSRSSPCFTAASSSSCDSIQKINRMNCSIQSSRNEVVLNGKEIVSVVESHSPHFPAEGAGYLNNQDGPSTSCEIPDINCELADDFATKSSEEPPSKGTGESFPDYPVVVPRRKNHRRRRLRYTVPVRKLSIKPCQKTTSVEGLFSLKHSSFHRPNFINTVIMGGYEMDTWFWSPYPNECVTSGTIYICEKCLELKRSKDTLQSHNVIYFTRIHFEIFIHFFKLDRFEPVSLPVFCCASQSKFLGCSRSIKTKCCCLQSFRAFRCVVMLFIRLVMRYFAKPTSLCSKFAFLFICLFNVDGEKAKIYCQHLCMLGKLFIDHKALFYDVEPFLFYVATLHDTSGFHLVGYFSKQKHSEEKHNLSCIVTLPCYQERGFGRFLIDFSFLLTRRENILGSAEKPLSELGLIAYRSYWRTAILEFLYLKKERDGDFRHLSVDEIAKATGIEHEDVLQTLNRLEMLSFDDDSLLLEINFTAVRSHWEKAKSDPRRIWIDEKNLKVRYIYTLSGFL</sequence>
<keyword evidence="3" id="KW-0808">Transferase</keyword>
<evidence type="ECO:0000256" key="3">
    <source>
        <dbReference type="ARBA" id="ARBA00022679"/>
    </source>
</evidence>
<evidence type="ECO:0000256" key="4">
    <source>
        <dbReference type="ARBA" id="ARBA00022990"/>
    </source>
</evidence>
<accession>A0A158Q9G5</accession>
<dbReference type="InterPro" id="IPR036388">
    <property type="entry name" value="WH-like_DNA-bd_sf"/>
</dbReference>
<comment type="similarity">
    <text evidence="1">Belongs to the MYST (SAS/MOZ) family.</text>
</comment>
<dbReference type="EC" id="2.3.1.48" evidence="2"/>
<proteinExistence type="inferred from homology"/>
<dbReference type="Proteomes" id="UP000274131">
    <property type="component" value="Unassembled WGS sequence"/>
</dbReference>
<name>A0A158Q9G5_ENTVE</name>
<dbReference type="Gene3D" id="1.10.10.10">
    <property type="entry name" value="Winged helix-like DNA-binding domain superfamily/Winged helix DNA-binding domain"/>
    <property type="match status" value="1"/>
</dbReference>
<evidence type="ECO:0000256" key="1">
    <source>
        <dbReference type="ARBA" id="ARBA00010107"/>
    </source>
</evidence>
<reference evidence="8 9" key="2">
    <citation type="submission" date="2018-10" db="EMBL/GenBank/DDBJ databases">
        <authorList>
            <consortium name="Pathogen Informatics"/>
        </authorList>
    </citation>
    <scope>NUCLEOTIDE SEQUENCE [LARGE SCALE GENOMIC DNA]</scope>
</reference>
<feature type="region of interest" description="Disordered" evidence="6">
    <location>
        <begin position="116"/>
        <end position="136"/>
    </location>
</feature>
<dbReference type="STRING" id="51028.A0A158Q9G5"/>
<dbReference type="GO" id="GO:0005634">
    <property type="term" value="C:nucleus"/>
    <property type="evidence" value="ECO:0007669"/>
    <property type="project" value="UniProtKB-SubCell"/>
</dbReference>
<dbReference type="Pfam" id="PF17772">
    <property type="entry name" value="zf-MYST"/>
    <property type="match status" value="1"/>
</dbReference>
<dbReference type="Gene3D" id="3.40.630.30">
    <property type="match status" value="1"/>
</dbReference>
<dbReference type="WBParaSite" id="EVEC_0000200701-mRNA-1">
    <property type="protein sequence ID" value="EVEC_0000200701-mRNA-1"/>
    <property type="gene ID" value="EVEC_0000200701"/>
</dbReference>
<feature type="domain" description="MYST-type HAT" evidence="7">
    <location>
        <begin position="181"/>
        <end position="528"/>
    </location>
</feature>
<dbReference type="InterPro" id="IPR002717">
    <property type="entry name" value="HAT_MYST-type"/>
</dbReference>
<dbReference type="GO" id="GO:0008270">
    <property type="term" value="F:zinc ion binding"/>
    <property type="evidence" value="ECO:0007669"/>
    <property type="project" value="UniProtKB-KW"/>
</dbReference>
<dbReference type="PANTHER" id="PTHR10615:SF217">
    <property type="entry name" value="HISTONE ACETYLTRANSFERASE"/>
    <property type="match status" value="1"/>
</dbReference>
<dbReference type="EMBL" id="UXUI01007256">
    <property type="protein sequence ID" value="VDD86572.1"/>
    <property type="molecule type" value="Genomic_DNA"/>
</dbReference>
<keyword evidence="9" id="KW-1185">Reference proteome</keyword>
<organism evidence="10">
    <name type="scientific">Enterobius vermicularis</name>
    <name type="common">Human pinworm</name>
    <dbReference type="NCBI Taxonomy" id="51028"/>
    <lineage>
        <taxon>Eukaryota</taxon>
        <taxon>Metazoa</taxon>
        <taxon>Ecdysozoa</taxon>
        <taxon>Nematoda</taxon>
        <taxon>Chromadorea</taxon>
        <taxon>Rhabditida</taxon>
        <taxon>Spirurina</taxon>
        <taxon>Oxyuridomorpha</taxon>
        <taxon>Oxyuroidea</taxon>
        <taxon>Oxyuridae</taxon>
        <taxon>Enterobius</taxon>
    </lineage>
</organism>
<evidence type="ECO:0000313" key="9">
    <source>
        <dbReference type="Proteomes" id="UP000274131"/>
    </source>
</evidence>
<dbReference type="GO" id="GO:0004402">
    <property type="term" value="F:histone acetyltransferase activity"/>
    <property type="evidence" value="ECO:0007669"/>
    <property type="project" value="InterPro"/>
</dbReference>
<keyword evidence="4" id="KW-0007">Acetylation</keyword>
<gene>
    <name evidence="8" type="ORF">EVEC_LOCUS1715</name>
</gene>
<dbReference type="PROSITE" id="PS51726">
    <property type="entry name" value="MYST_HAT"/>
    <property type="match status" value="1"/>
</dbReference>
<evidence type="ECO:0000256" key="5">
    <source>
        <dbReference type="PIRSR" id="PIRSR602717-51"/>
    </source>
</evidence>
<protein>
    <recommendedName>
        <fullName evidence="2">histone acetyltransferase</fullName>
        <ecNumber evidence="2">2.3.1.48</ecNumber>
    </recommendedName>
</protein>
<dbReference type="InterPro" id="IPR040706">
    <property type="entry name" value="Zf-MYST"/>
</dbReference>
<feature type="active site" description="Proton donor/acceptor" evidence="5">
    <location>
        <position position="425"/>
    </location>
</feature>
<evidence type="ECO:0000256" key="2">
    <source>
        <dbReference type="ARBA" id="ARBA00013184"/>
    </source>
</evidence>